<evidence type="ECO:0000256" key="3">
    <source>
        <dbReference type="ARBA" id="ARBA00022771"/>
    </source>
</evidence>
<keyword evidence="4" id="KW-0862">Zinc</keyword>
<dbReference type="PANTHER" id="PTHR21319:SF53">
    <property type="entry name" value="RING FINGER AND CHY ZINC FINGER DOMAIN-CONTAINING PROTEIN 1"/>
    <property type="match status" value="1"/>
</dbReference>
<feature type="region of interest" description="Disordered" evidence="6">
    <location>
        <begin position="558"/>
        <end position="608"/>
    </location>
</feature>
<keyword evidence="2" id="KW-0677">Repeat</keyword>
<dbReference type="InterPro" id="IPR008913">
    <property type="entry name" value="Znf_CHY"/>
</dbReference>
<dbReference type="OrthoDB" id="5987069at2759"/>
<dbReference type="Pfam" id="PF24883">
    <property type="entry name" value="NPHP3_N"/>
    <property type="match status" value="1"/>
</dbReference>
<dbReference type="PANTHER" id="PTHR21319">
    <property type="entry name" value="RING FINGER AND CHY ZINC FINGER DOMAIN-CONTAINING PROTEIN 1"/>
    <property type="match status" value="1"/>
</dbReference>
<feature type="compositionally biased region" description="Polar residues" evidence="6">
    <location>
        <begin position="1172"/>
        <end position="1184"/>
    </location>
</feature>
<dbReference type="InterPro" id="IPR017921">
    <property type="entry name" value="Znf_CTCHY"/>
</dbReference>
<evidence type="ECO:0000256" key="1">
    <source>
        <dbReference type="ARBA" id="ARBA00022723"/>
    </source>
</evidence>
<reference evidence="7" key="1">
    <citation type="submission" date="2020-04" db="EMBL/GenBank/DDBJ databases">
        <authorList>
            <person name="Alioto T."/>
            <person name="Alioto T."/>
            <person name="Gomez Garrido J."/>
        </authorList>
    </citation>
    <scope>NUCLEOTIDE SEQUENCE</scope>
    <source>
        <strain evidence="7">A484AB</strain>
    </source>
</reference>
<feature type="compositionally biased region" description="Polar residues" evidence="6">
    <location>
        <begin position="1052"/>
        <end position="1083"/>
    </location>
</feature>
<evidence type="ECO:0000256" key="2">
    <source>
        <dbReference type="ARBA" id="ARBA00022737"/>
    </source>
</evidence>
<dbReference type="SUPFAM" id="SSF47986">
    <property type="entry name" value="DEATH domain"/>
    <property type="match status" value="1"/>
</dbReference>
<proteinExistence type="predicted"/>
<feature type="compositionally biased region" description="Polar residues" evidence="6">
    <location>
        <begin position="566"/>
        <end position="587"/>
    </location>
</feature>
<accession>A0A7D9EI23</accession>
<evidence type="ECO:0000256" key="6">
    <source>
        <dbReference type="SAM" id="MobiDB-lite"/>
    </source>
</evidence>
<dbReference type="InterPro" id="IPR001875">
    <property type="entry name" value="DED_dom"/>
</dbReference>
<dbReference type="PROSITE" id="PS51270">
    <property type="entry name" value="ZF_CTCHY"/>
    <property type="match status" value="1"/>
</dbReference>
<evidence type="ECO:0000313" key="8">
    <source>
        <dbReference type="Proteomes" id="UP001152795"/>
    </source>
</evidence>
<evidence type="ECO:0000313" key="7">
    <source>
        <dbReference type="EMBL" id="CAB4009660.1"/>
    </source>
</evidence>
<keyword evidence="1" id="KW-0479">Metal-binding</keyword>
<dbReference type="PROSITE" id="PS51266">
    <property type="entry name" value="ZF_CHY"/>
    <property type="match status" value="1"/>
</dbReference>
<dbReference type="Gene3D" id="3.40.50.300">
    <property type="entry name" value="P-loop containing nucleotide triphosphate hydrolases"/>
    <property type="match status" value="1"/>
</dbReference>
<feature type="region of interest" description="Disordered" evidence="6">
    <location>
        <begin position="1052"/>
        <end position="1105"/>
    </location>
</feature>
<feature type="compositionally biased region" description="Polar residues" evidence="6">
    <location>
        <begin position="1092"/>
        <end position="1105"/>
    </location>
</feature>
<feature type="compositionally biased region" description="Polar residues" evidence="6">
    <location>
        <begin position="1136"/>
        <end position="1163"/>
    </location>
</feature>
<feature type="compositionally biased region" description="Basic and acidic residues" evidence="6">
    <location>
        <begin position="799"/>
        <end position="822"/>
    </location>
</feature>
<sequence length="1357" mass="152939">MVNPSRYINYDVNIFVYSLFLRLIGSTMDPEKAKANFSRVCALLVDKGRDALKAALHMVHPPSTLAAVLNANKSTLKKIRNSVINASQWNLLFPVSGTPDSNNFDITLLTILLRNICGLASPAAGSDNRPPASDTSISANILRIKIFRNEVYGHIANPKYDDTTFETLWQEIAKPLVKLGIPQQYIDELKTVRVSFKEECYIETIKEWTELEDKRFSVNFKINDSVLPKTFENGNPSQVNQLTKFDFTRKIDDLSKKFHGGTRHWYFEQVSSWFSKEYSTVMIMTADIGVGMSVMSARFCKLYEQCGKLAAYHFCDFRNEDYSNPKRILQSLASQMCDNVDGFHEKLTEVLRHEHSQDSLSDAFRVLLNDPLHALERREPMLIVVDALDDSKTDVKSEFLEMIFEEFLELPNWVKVLVWSKAGFNARKKLLHLPAELLPRIWLLNAVNRCSQHADEESKMFHPFDQQSSKAANRNLDNDFALDSKPIRTSEEGFQLDLEDEKASHLSPDFEINVKNLETKTTKENEKCSRLVNVSSQTSVNPSGKFQDGLMHLPLKRKSKSKQDFENNSTTQMQDCVSSNEDSSTGEIWNKGKRNKIKSNKKPEREISEDSNMIDHVLPQQNEWKKGKGIDGYIKYPGTERKKKSDEMLKSLENEDNSLKSRSLIHFPRPPALTLSRRVKELEEENAFLKNEMKSLRAKYEDTLAELGRIDVQKTAKENEERKSELFQQIFRFPLSEATVLPTSKDRPINDMHGSPNRFLKPHPTNEKVHTLSDIYPATFAEHHVEGAGALVQRSNLQPRKEETVTSHKGESEIQRGDRRGNEVSTFMNNNENQTPSSQNSSSNNTSREKTSGGDGINPSGKVQGASGLESTYPQSYENLSLSVQQDDSGTEYISLGNVPPTSVATTLYNNYKLLLLSLGQRLLSSDVVKLKNWASQNFSINDPQNVTDILFQLDQKAVINASDLSQLSLFFESIVRIDLVYIIDSFLLGDYNKLRQTSAPKQGAANAAQTSTYRSTTMYQSMFDAMNTARQSLVNPGASGTLKARSVRNSATLSQPGNGNGPQRSLPQQTQPPGFRNLSDTANPACFPRSPNENQSTASEQQSLKPVTTGFTANRMADVVVADGSGVTNERRTMAGNSLTRTNPSVTNNTRTAHVVESNGSKFQRPEAERSNSSNFQSPGGSRNQYLDREDNWLCSHYKRHCYVKFECCNSFWPCHRCHNNQSTCGRKKLKSRDTQMLKCVYCSKVQQFGHSCCDCGAKFSAYYCGLCKHLTGKDDNPYHCVKCGICRIHGDRSFHCDVCGVCLDVQLRGNHKCREGSAHDECCICLEDAFTGCQILPCSHKVHKECATQMIRSGM</sequence>
<dbReference type="Proteomes" id="UP001152795">
    <property type="component" value="Unassembled WGS sequence"/>
</dbReference>
<dbReference type="GO" id="GO:0042981">
    <property type="term" value="P:regulation of apoptotic process"/>
    <property type="evidence" value="ECO:0007669"/>
    <property type="project" value="InterPro"/>
</dbReference>
<name>A0A7D9EI23_PARCT</name>
<dbReference type="InterPro" id="IPR037274">
    <property type="entry name" value="Znf_CHY_sf"/>
</dbReference>
<keyword evidence="5" id="KW-0175">Coiled coil</keyword>
<feature type="region of interest" description="Disordered" evidence="6">
    <location>
        <begin position="1130"/>
        <end position="1184"/>
    </location>
</feature>
<protein>
    <submittedName>
        <fullName evidence="7">RING finger and CHY zinc finger domain-containing 1</fullName>
    </submittedName>
</protein>
<gene>
    <name evidence="7" type="ORF">PACLA_8A020574</name>
</gene>
<dbReference type="GO" id="GO:0006511">
    <property type="term" value="P:ubiquitin-dependent protein catabolic process"/>
    <property type="evidence" value="ECO:0007669"/>
    <property type="project" value="TreeGrafter"/>
</dbReference>
<dbReference type="InterPro" id="IPR041249">
    <property type="entry name" value="HEPN_DZIP3"/>
</dbReference>
<comment type="caution">
    <text evidence="7">The sequence shown here is derived from an EMBL/GenBank/DDBJ whole genome shotgun (WGS) entry which is preliminary data.</text>
</comment>
<feature type="compositionally biased region" description="Basic residues" evidence="6">
    <location>
        <begin position="591"/>
        <end position="600"/>
    </location>
</feature>
<dbReference type="GO" id="GO:0061630">
    <property type="term" value="F:ubiquitin protein ligase activity"/>
    <property type="evidence" value="ECO:0007669"/>
    <property type="project" value="TreeGrafter"/>
</dbReference>
<dbReference type="EMBL" id="CACRXK020006529">
    <property type="protein sequence ID" value="CAB4009660.1"/>
    <property type="molecule type" value="Genomic_DNA"/>
</dbReference>
<dbReference type="InterPro" id="IPR037275">
    <property type="entry name" value="Znf_CTCHY_sf"/>
</dbReference>
<dbReference type="PROSITE" id="PS50168">
    <property type="entry name" value="DED"/>
    <property type="match status" value="1"/>
</dbReference>
<feature type="region of interest" description="Disordered" evidence="6">
    <location>
        <begin position="742"/>
        <end position="765"/>
    </location>
</feature>
<dbReference type="GO" id="GO:0005634">
    <property type="term" value="C:nucleus"/>
    <property type="evidence" value="ECO:0007669"/>
    <property type="project" value="TreeGrafter"/>
</dbReference>
<dbReference type="Pfam" id="PF18738">
    <property type="entry name" value="HEPN_DZIP3"/>
    <property type="match status" value="1"/>
</dbReference>
<evidence type="ECO:0000256" key="5">
    <source>
        <dbReference type="SAM" id="Coils"/>
    </source>
</evidence>
<dbReference type="InterPro" id="IPR056884">
    <property type="entry name" value="NPHP3-like_N"/>
</dbReference>
<feature type="region of interest" description="Disordered" evidence="6">
    <location>
        <begin position="791"/>
        <end position="870"/>
    </location>
</feature>
<dbReference type="InterPro" id="IPR027417">
    <property type="entry name" value="P-loop_NTPase"/>
</dbReference>
<dbReference type="Pfam" id="PF05495">
    <property type="entry name" value="zf-CHY"/>
    <property type="match status" value="1"/>
</dbReference>
<dbReference type="GO" id="GO:0016567">
    <property type="term" value="P:protein ubiquitination"/>
    <property type="evidence" value="ECO:0007669"/>
    <property type="project" value="TreeGrafter"/>
</dbReference>
<organism evidence="7 8">
    <name type="scientific">Paramuricea clavata</name>
    <name type="common">Red gorgonian</name>
    <name type="synonym">Violescent sea-whip</name>
    <dbReference type="NCBI Taxonomy" id="317549"/>
    <lineage>
        <taxon>Eukaryota</taxon>
        <taxon>Metazoa</taxon>
        <taxon>Cnidaria</taxon>
        <taxon>Anthozoa</taxon>
        <taxon>Octocorallia</taxon>
        <taxon>Malacalcyonacea</taxon>
        <taxon>Plexauridae</taxon>
        <taxon>Paramuricea</taxon>
    </lineage>
</organism>
<dbReference type="SUPFAM" id="SSF161245">
    <property type="entry name" value="Zinc hairpin stack"/>
    <property type="match status" value="1"/>
</dbReference>
<dbReference type="InterPro" id="IPR011029">
    <property type="entry name" value="DEATH-like_dom_sf"/>
</dbReference>
<evidence type="ECO:0000256" key="4">
    <source>
        <dbReference type="ARBA" id="ARBA00022833"/>
    </source>
</evidence>
<keyword evidence="3" id="KW-0863">Zinc-finger</keyword>
<dbReference type="SUPFAM" id="SSF161219">
    <property type="entry name" value="CHY zinc finger-like"/>
    <property type="match status" value="1"/>
</dbReference>
<feature type="compositionally biased region" description="Low complexity" evidence="6">
    <location>
        <begin position="829"/>
        <end position="846"/>
    </location>
</feature>
<feature type="coiled-coil region" evidence="5">
    <location>
        <begin position="642"/>
        <end position="706"/>
    </location>
</feature>
<keyword evidence="8" id="KW-1185">Reference proteome</keyword>
<dbReference type="GO" id="GO:0008270">
    <property type="term" value="F:zinc ion binding"/>
    <property type="evidence" value="ECO:0007669"/>
    <property type="project" value="UniProtKB-KW"/>
</dbReference>